<dbReference type="AlphaFoldDB" id="A0A809R7C9"/>
<dbReference type="KEGG" id="npy:NPRO_10780"/>
<gene>
    <name evidence="1" type="ORF">NPRO_10780</name>
</gene>
<accession>A0A809R7C9</accession>
<dbReference type="EMBL" id="AP021858">
    <property type="protein sequence ID" value="BBO23483.1"/>
    <property type="molecule type" value="Genomic_DNA"/>
</dbReference>
<organism evidence="1 2">
    <name type="scientific">Candidatus Nitrosymbiomonas proteolyticus</name>
    <dbReference type="NCBI Taxonomy" id="2608984"/>
    <lineage>
        <taxon>Bacteria</taxon>
        <taxon>Bacillati</taxon>
        <taxon>Armatimonadota</taxon>
        <taxon>Armatimonadota incertae sedis</taxon>
        <taxon>Candidatus Nitrosymbiomonas</taxon>
    </lineage>
</organism>
<reference evidence="1" key="1">
    <citation type="journal article" name="DNA Res.">
        <title>The physiological potential of anammox bacteria as revealed by their core genome structure.</title>
        <authorList>
            <person name="Okubo T."/>
            <person name="Toyoda A."/>
            <person name="Fukuhara K."/>
            <person name="Uchiyama I."/>
            <person name="Harigaya Y."/>
            <person name="Kuroiwa M."/>
            <person name="Suzuki T."/>
            <person name="Murakami Y."/>
            <person name="Suwa Y."/>
            <person name="Takami H."/>
        </authorList>
    </citation>
    <scope>NUCLEOTIDE SEQUENCE</scope>
    <source>
        <strain evidence="1">317325-2</strain>
    </source>
</reference>
<protein>
    <submittedName>
        <fullName evidence="1">Uncharacterized protein</fullName>
    </submittedName>
</protein>
<proteinExistence type="predicted"/>
<name>A0A809R7C9_9BACT</name>
<evidence type="ECO:0000313" key="1">
    <source>
        <dbReference type="EMBL" id="BBO23483.1"/>
    </source>
</evidence>
<dbReference type="Proteomes" id="UP000662873">
    <property type="component" value="Chromosome"/>
</dbReference>
<sequence length="82" mass="9298">MPRAADERAACLVLLLARTLSHKYERRTRVAFAKHDVAAALGKPAIEAAKACRLQLRQRFFDGPAFLSRIRFAYRRRNAPCA</sequence>
<evidence type="ECO:0000313" key="2">
    <source>
        <dbReference type="Proteomes" id="UP000662873"/>
    </source>
</evidence>